<dbReference type="InterPro" id="IPR044878">
    <property type="entry name" value="UbiA_sf"/>
</dbReference>
<dbReference type="Pfam" id="PF01040">
    <property type="entry name" value="UbiA"/>
    <property type="match status" value="1"/>
</dbReference>
<dbReference type="CDD" id="cd13962">
    <property type="entry name" value="PT_UbiA_UBIAD1"/>
    <property type="match status" value="1"/>
</dbReference>
<dbReference type="Proteomes" id="UP000502699">
    <property type="component" value="Chromosome"/>
</dbReference>
<comment type="similarity">
    <text evidence="8">Belongs to the MenA family. Type 1 subfamily.</text>
</comment>
<feature type="transmembrane region" description="Helical" evidence="8">
    <location>
        <begin position="246"/>
        <end position="263"/>
    </location>
</feature>
<sequence>MPPSPSPPLLRRWLLAARPKTLPLSLSPVVAGLALVLAEQGGLALGIAAVTLLAAAAIQIGTNLYNDAADFERGADTFARLGPPRATAQGWFKAQEVKLAAHLMFALAFALGLILLARGGLPILLLGLASLAAGYAYTGGPRPIAYGPFGELYAWAFFGVAAVAGTYYLQTLSPSGSAWIAGVALGSLAAAVLLVNNYRDLESDLAAGRKTLCALLGRPRARFLYAALVLLPVPLLMALQPLQAPWVLAGALPLGALLIWRLWRLGIGPELNGLLALTAQYQAFLVLLLILGLFWPRWP</sequence>
<proteinExistence type="inferred from homology"/>
<comment type="function">
    <text evidence="8">Conversion of 1,4-dihydroxy-2-naphthoate (DHNA) to demethylmenaquinone (DMK).</text>
</comment>
<dbReference type="GO" id="GO:0005886">
    <property type="term" value="C:plasma membrane"/>
    <property type="evidence" value="ECO:0007669"/>
    <property type="project" value="UniProtKB-SubCell"/>
</dbReference>
<dbReference type="PIRSF" id="PIRSF005355">
    <property type="entry name" value="UBIAD1"/>
    <property type="match status" value="1"/>
</dbReference>
<dbReference type="InterPro" id="IPR026046">
    <property type="entry name" value="UBIAD1"/>
</dbReference>
<dbReference type="PANTHER" id="PTHR13929:SF0">
    <property type="entry name" value="UBIA PRENYLTRANSFERASE DOMAIN-CONTAINING PROTEIN 1"/>
    <property type="match status" value="1"/>
</dbReference>
<keyword evidence="11" id="KW-1185">Reference proteome</keyword>
<evidence type="ECO:0000256" key="2">
    <source>
        <dbReference type="ARBA" id="ARBA00022428"/>
    </source>
</evidence>
<dbReference type="InterPro" id="IPR004657">
    <property type="entry name" value="MenA"/>
</dbReference>
<keyword evidence="6 8" id="KW-1133">Transmembrane helix</keyword>
<dbReference type="GO" id="GO:0042371">
    <property type="term" value="P:vitamin K biosynthetic process"/>
    <property type="evidence" value="ECO:0007669"/>
    <property type="project" value="TreeGrafter"/>
</dbReference>
<dbReference type="UniPathway" id="UPA00079">
    <property type="reaction ID" value="UER00168"/>
</dbReference>
<feature type="transmembrane region" description="Helical" evidence="8">
    <location>
        <begin position="44"/>
        <end position="65"/>
    </location>
</feature>
<dbReference type="GO" id="GO:0009234">
    <property type="term" value="P:menaquinone biosynthetic process"/>
    <property type="evidence" value="ECO:0007669"/>
    <property type="project" value="UniProtKB-UniRule"/>
</dbReference>
<evidence type="ECO:0000313" key="10">
    <source>
        <dbReference type="EMBL" id="QIK37691.1"/>
    </source>
</evidence>
<dbReference type="NCBIfam" id="TIGR00751">
    <property type="entry name" value="menA"/>
    <property type="match status" value="1"/>
</dbReference>
<feature type="transmembrane region" description="Helical" evidence="8">
    <location>
        <begin position="21"/>
        <end position="38"/>
    </location>
</feature>
<feature type="transmembrane region" description="Helical" evidence="8">
    <location>
        <begin position="223"/>
        <end position="240"/>
    </location>
</feature>
<keyword evidence="5 8" id="KW-0812">Transmembrane</keyword>
<evidence type="ECO:0000256" key="7">
    <source>
        <dbReference type="ARBA" id="ARBA00023136"/>
    </source>
</evidence>
<name>A0A6G7VCE7_9GAMM</name>
<feature type="transmembrane region" description="Helical" evidence="8">
    <location>
        <begin position="275"/>
        <end position="295"/>
    </location>
</feature>
<evidence type="ECO:0000256" key="5">
    <source>
        <dbReference type="ARBA" id="ARBA00022692"/>
    </source>
</evidence>
<keyword evidence="3 8" id="KW-1003">Cell membrane</keyword>
<dbReference type="EMBL" id="CP048029">
    <property type="protein sequence ID" value="QIK37691.1"/>
    <property type="molecule type" value="Genomic_DNA"/>
</dbReference>
<dbReference type="RefSeq" id="WP_166270454.1">
    <property type="nucleotide sequence ID" value="NZ_CP048029.1"/>
</dbReference>
<evidence type="ECO:0000256" key="3">
    <source>
        <dbReference type="ARBA" id="ARBA00022475"/>
    </source>
</evidence>
<evidence type="ECO:0000256" key="9">
    <source>
        <dbReference type="NCBIfam" id="TIGR00751"/>
    </source>
</evidence>
<feature type="transmembrane region" description="Helical" evidence="8">
    <location>
        <begin position="176"/>
        <end position="195"/>
    </location>
</feature>
<evidence type="ECO:0000256" key="4">
    <source>
        <dbReference type="ARBA" id="ARBA00022679"/>
    </source>
</evidence>
<dbReference type="KEGG" id="cjap:GWK36_06530"/>
<dbReference type="PANTHER" id="PTHR13929">
    <property type="entry name" value="1,4-DIHYDROXY-2-NAPHTHOATE OCTAPRENYLTRANSFERASE"/>
    <property type="match status" value="1"/>
</dbReference>
<keyword evidence="7 8" id="KW-0472">Membrane</keyword>
<comment type="pathway">
    <text evidence="8">Quinol/quinone metabolism; menaquinone biosynthesis; menaquinol from 1,4-dihydroxy-2-naphthoate: step 1/2.</text>
</comment>
<dbReference type="AlphaFoldDB" id="A0A6G7VCE7"/>
<dbReference type="EC" id="2.5.1.74" evidence="8 9"/>
<dbReference type="Gene3D" id="1.10.357.140">
    <property type="entry name" value="UbiA prenyltransferase"/>
    <property type="match status" value="1"/>
</dbReference>
<keyword evidence="2 8" id="KW-0474">Menaquinone biosynthesis</keyword>
<evidence type="ECO:0000313" key="11">
    <source>
        <dbReference type="Proteomes" id="UP000502699"/>
    </source>
</evidence>
<comment type="catalytic activity">
    <reaction evidence="8">
        <text>an all-trans-polyprenyl diphosphate + 1,4-dihydroxy-2-naphthoate + H(+) = a 2-demethylmenaquinol + CO2 + diphosphate</text>
        <dbReference type="Rhea" id="RHEA:26478"/>
        <dbReference type="Rhea" id="RHEA-COMP:9563"/>
        <dbReference type="Rhea" id="RHEA-COMP:9564"/>
        <dbReference type="ChEBI" id="CHEBI:11173"/>
        <dbReference type="ChEBI" id="CHEBI:15378"/>
        <dbReference type="ChEBI" id="CHEBI:16526"/>
        <dbReference type="ChEBI" id="CHEBI:33019"/>
        <dbReference type="ChEBI" id="CHEBI:55437"/>
        <dbReference type="ChEBI" id="CHEBI:58914"/>
        <dbReference type="EC" id="2.5.1.74"/>
    </reaction>
</comment>
<dbReference type="HAMAP" id="MF_01937">
    <property type="entry name" value="MenA_1"/>
    <property type="match status" value="1"/>
</dbReference>
<keyword evidence="4 8" id="KW-0808">Transferase</keyword>
<dbReference type="InterPro" id="IPR000537">
    <property type="entry name" value="UbiA_prenyltransferase"/>
</dbReference>
<comment type="subcellular location">
    <subcellularLocation>
        <location evidence="8">Cell membrane</location>
        <topology evidence="8">Multi-pass membrane protein</topology>
    </subcellularLocation>
    <subcellularLocation>
        <location evidence="1">Membrane</location>
        <topology evidence="1">Multi-pass membrane protein</topology>
    </subcellularLocation>
</comment>
<feature type="transmembrane region" description="Helical" evidence="8">
    <location>
        <begin position="152"/>
        <end position="170"/>
    </location>
</feature>
<accession>A0A6G7VCE7</accession>
<reference evidence="11" key="1">
    <citation type="submission" date="2020-01" db="EMBL/GenBank/DDBJ databases">
        <title>Caldichromatium gen. nov., sp. nov., a thermophilic purple sulfur bacterium member of the family Chromatiaceae isolated from Nakabusa hot spring, Japan.</title>
        <authorList>
            <person name="Saini M.K."/>
            <person name="Hanada S."/>
            <person name="Tank M."/>
        </authorList>
    </citation>
    <scope>NUCLEOTIDE SEQUENCE [LARGE SCALE GENOMIC DNA]</scope>
    <source>
        <strain evidence="11">No.7</strain>
    </source>
</reference>
<protein>
    <recommendedName>
        <fullName evidence="8 9">1,4-dihydroxy-2-naphthoate octaprenyltransferase</fullName>
        <shortName evidence="8">DHNA-octaprenyltransferase</shortName>
        <ecNumber evidence="8 9">2.5.1.74</ecNumber>
    </recommendedName>
</protein>
<evidence type="ECO:0000256" key="8">
    <source>
        <dbReference type="HAMAP-Rule" id="MF_01937"/>
    </source>
</evidence>
<organism evidence="10 11">
    <name type="scientific">Caldichromatium japonicum</name>
    <dbReference type="NCBI Taxonomy" id="2699430"/>
    <lineage>
        <taxon>Bacteria</taxon>
        <taxon>Pseudomonadati</taxon>
        <taxon>Pseudomonadota</taxon>
        <taxon>Gammaproteobacteria</taxon>
        <taxon>Chromatiales</taxon>
        <taxon>Chromatiaceae</taxon>
        <taxon>Caldichromatium</taxon>
    </lineage>
</organism>
<evidence type="ECO:0000256" key="1">
    <source>
        <dbReference type="ARBA" id="ARBA00004141"/>
    </source>
</evidence>
<gene>
    <name evidence="8 10" type="primary">menA</name>
    <name evidence="10" type="ORF">GWK36_06530</name>
</gene>
<dbReference type="GO" id="GO:0046428">
    <property type="term" value="F:1,4-dihydroxy-2-naphthoate polyprenyltransferase activity"/>
    <property type="evidence" value="ECO:0007669"/>
    <property type="project" value="UniProtKB-UniRule"/>
</dbReference>
<evidence type="ECO:0000256" key="6">
    <source>
        <dbReference type="ARBA" id="ARBA00022989"/>
    </source>
</evidence>